<dbReference type="Gene3D" id="1.25.40.10">
    <property type="entry name" value="Tetratricopeptide repeat domain"/>
    <property type="match status" value="2"/>
</dbReference>
<accession>V9EAW0</accession>
<dbReference type="InterPro" id="IPR002110">
    <property type="entry name" value="Ankyrin_rpt"/>
</dbReference>
<dbReference type="InterPro" id="IPR011990">
    <property type="entry name" value="TPR-like_helical_dom_sf"/>
</dbReference>
<reference evidence="4 5" key="1">
    <citation type="submission" date="2013-11" db="EMBL/GenBank/DDBJ databases">
        <title>The Genome Sequence of Phytophthora parasitica P1569.</title>
        <authorList>
            <consortium name="The Broad Institute Genomics Platform"/>
            <person name="Russ C."/>
            <person name="Tyler B."/>
            <person name="Panabieres F."/>
            <person name="Shan W."/>
            <person name="Tripathy S."/>
            <person name="Grunwald N."/>
            <person name="Machado M."/>
            <person name="Johnson C.S."/>
            <person name="Arredondo F."/>
            <person name="Hong C."/>
            <person name="Coffey M."/>
            <person name="Young S.K."/>
            <person name="Zeng Q."/>
            <person name="Gargeya S."/>
            <person name="Fitzgerald M."/>
            <person name="Abouelleil A."/>
            <person name="Alvarado L."/>
            <person name="Chapman S.B."/>
            <person name="Gainer-Dewar J."/>
            <person name="Goldberg J."/>
            <person name="Griggs A."/>
            <person name="Gujja S."/>
            <person name="Hansen M."/>
            <person name="Howarth C."/>
            <person name="Imamovic A."/>
            <person name="Ireland A."/>
            <person name="Larimer J."/>
            <person name="McCowan C."/>
            <person name="Murphy C."/>
            <person name="Pearson M."/>
            <person name="Poon T.W."/>
            <person name="Priest M."/>
            <person name="Roberts A."/>
            <person name="Saif S."/>
            <person name="Shea T."/>
            <person name="Sykes S."/>
            <person name="Wortman J."/>
            <person name="Nusbaum C."/>
            <person name="Birren B."/>
        </authorList>
    </citation>
    <scope>NUCLEOTIDE SEQUENCE [LARGE SCALE GENOMIC DNA]</scope>
    <source>
        <strain evidence="4 5">P1569</strain>
    </source>
</reference>
<dbReference type="eggNOG" id="KOG4177">
    <property type="taxonomic scope" value="Eukaryota"/>
</dbReference>
<dbReference type="InterPro" id="IPR019734">
    <property type="entry name" value="TPR_rpt"/>
</dbReference>
<dbReference type="eggNOG" id="KOG1840">
    <property type="taxonomic scope" value="Eukaryota"/>
</dbReference>
<keyword evidence="5" id="KW-1185">Reference proteome</keyword>
<evidence type="ECO:0000256" key="2">
    <source>
        <dbReference type="ARBA" id="ARBA00023043"/>
    </source>
</evidence>
<dbReference type="Proteomes" id="UP000018721">
    <property type="component" value="Unassembled WGS sequence"/>
</dbReference>
<dbReference type="SMART" id="SM00028">
    <property type="entry name" value="TPR"/>
    <property type="match status" value="4"/>
</dbReference>
<evidence type="ECO:0000313" key="4">
    <source>
        <dbReference type="EMBL" id="ETI36220.1"/>
    </source>
</evidence>
<dbReference type="SUPFAM" id="SSF48403">
    <property type="entry name" value="Ankyrin repeat"/>
    <property type="match status" value="1"/>
</dbReference>
<sequence length="437" mass="48850">MASSPSKKNGMPSPIQKMERDAATNIWTIWYASQYGKLERVRSLLDRNAVSSIDVQEFRTQWSPLHFACRYGHSSLVAFLIARNANVDLQDWQGNTPLHLAAGWGDLDCVTLVLEGGADVRRTNNTGQTPLDVSISLARKDHIRLLKDWRPLGLSAEELAAFRQQLIANNTELIKFERALVEEPNTDIRLELQALHFKRQCFGQSHPGLFATYSKLVNLYRDNNKIADAFSMADHGLTLCESTYGRRHVDTARWVSAIGELLLLRENFDQAIHCFVEAFNTISSLQGETHHETMFALENLAIACYNAKLYHLNVRLASVLLAQKRVQKARELYVQCLPHAENLFGGTDDHTVACTDAIGKCCFLLGEFAEAEKYFKRSLAAITRLPAPSTTDSQEALSSPPQKDRFRRAQSNLAMVAVAAKSSSAVQAQLACLGYLH</sequence>
<organism evidence="4 5">
    <name type="scientific">Phytophthora nicotianae P1569</name>
    <dbReference type="NCBI Taxonomy" id="1317065"/>
    <lineage>
        <taxon>Eukaryota</taxon>
        <taxon>Sar</taxon>
        <taxon>Stramenopiles</taxon>
        <taxon>Oomycota</taxon>
        <taxon>Peronosporomycetes</taxon>
        <taxon>Peronosporales</taxon>
        <taxon>Peronosporaceae</taxon>
        <taxon>Phytophthora</taxon>
    </lineage>
</organism>
<dbReference type="SMART" id="SM00248">
    <property type="entry name" value="ANK"/>
    <property type="match status" value="3"/>
</dbReference>
<evidence type="ECO:0000313" key="5">
    <source>
        <dbReference type="Proteomes" id="UP000018721"/>
    </source>
</evidence>
<name>V9EAW0_PHYNI</name>
<dbReference type="PROSITE" id="PS50088">
    <property type="entry name" value="ANK_REPEAT"/>
    <property type="match status" value="2"/>
</dbReference>
<dbReference type="OrthoDB" id="194358at2759"/>
<gene>
    <name evidence="4" type="ORF">F443_17587</name>
</gene>
<feature type="repeat" description="ANK" evidence="3">
    <location>
        <begin position="93"/>
        <end position="125"/>
    </location>
</feature>
<dbReference type="Gene3D" id="1.25.40.20">
    <property type="entry name" value="Ankyrin repeat-containing domain"/>
    <property type="match status" value="2"/>
</dbReference>
<proteinExistence type="predicted"/>
<dbReference type="Pfam" id="PF12796">
    <property type="entry name" value="Ank_2"/>
    <property type="match status" value="1"/>
</dbReference>
<dbReference type="SUPFAM" id="SSF48452">
    <property type="entry name" value="TPR-like"/>
    <property type="match status" value="1"/>
</dbReference>
<protein>
    <submittedName>
        <fullName evidence="4">Uncharacterized protein</fullName>
    </submittedName>
</protein>
<dbReference type="HOGENOM" id="CLU_774944_0_0_1"/>
<feature type="repeat" description="ANK" evidence="3">
    <location>
        <begin position="60"/>
        <end position="92"/>
    </location>
</feature>
<dbReference type="PANTHER" id="PTHR24171:SF9">
    <property type="entry name" value="ANKYRIN REPEAT DOMAIN-CONTAINING PROTEIN 39"/>
    <property type="match status" value="1"/>
</dbReference>
<evidence type="ECO:0000256" key="3">
    <source>
        <dbReference type="PROSITE-ProRule" id="PRU00023"/>
    </source>
</evidence>
<dbReference type="InterPro" id="IPR036770">
    <property type="entry name" value="Ankyrin_rpt-contain_sf"/>
</dbReference>
<dbReference type="Pfam" id="PF13424">
    <property type="entry name" value="TPR_12"/>
    <property type="match status" value="2"/>
</dbReference>
<evidence type="ECO:0000256" key="1">
    <source>
        <dbReference type="ARBA" id="ARBA00022737"/>
    </source>
</evidence>
<keyword evidence="1" id="KW-0677">Repeat</keyword>
<comment type="caution">
    <text evidence="4">The sequence shown here is derived from an EMBL/GenBank/DDBJ whole genome shotgun (WGS) entry which is preliminary data.</text>
</comment>
<dbReference type="AlphaFoldDB" id="V9EAW0"/>
<keyword evidence="2 3" id="KW-0040">ANK repeat</keyword>
<dbReference type="EMBL" id="ANIZ01003047">
    <property type="protein sequence ID" value="ETI36220.1"/>
    <property type="molecule type" value="Genomic_DNA"/>
</dbReference>
<dbReference type="PANTHER" id="PTHR24171">
    <property type="entry name" value="ANKYRIN REPEAT DOMAIN-CONTAINING PROTEIN 39-RELATED"/>
    <property type="match status" value="1"/>
</dbReference>
<dbReference type="PROSITE" id="PS50297">
    <property type="entry name" value="ANK_REP_REGION"/>
    <property type="match status" value="2"/>
</dbReference>